<sequence length="91" mass="10256">MKKVKLFAAVLCFLILGSFLYNQKQASDCVNQRREVIEAIFSGRGYMFADTEDITEAFITDYADAYAEGDLLSIARAMEKLEPDGLSIIYQ</sequence>
<organism evidence="2 3">
    <name type="scientific">Dielma fastidiosa</name>
    <dbReference type="NCBI Taxonomy" id="1034346"/>
    <lineage>
        <taxon>Bacteria</taxon>
        <taxon>Bacillati</taxon>
        <taxon>Bacillota</taxon>
        <taxon>Erysipelotrichia</taxon>
        <taxon>Erysipelotrichales</taxon>
        <taxon>Erysipelotrichaceae</taxon>
        <taxon>Dielma</taxon>
    </lineage>
</organism>
<feature type="chain" id="PRO_5030062819" evidence="1">
    <location>
        <begin position="27"/>
        <end position="91"/>
    </location>
</feature>
<protein>
    <submittedName>
        <fullName evidence="2">Uncharacterized protein</fullName>
    </submittedName>
</protein>
<accession>A0A318KQ64</accession>
<proteinExistence type="predicted"/>
<dbReference type="Proteomes" id="UP000247612">
    <property type="component" value="Unassembled WGS sequence"/>
</dbReference>
<keyword evidence="3" id="KW-1185">Reference proteome</keyword>
<comment type="caution">
    <text evidence="2">The sequence shown here is derived from an EMBL/GenBank/DDBJ whole genome shotgun (WGS) entry which is preliminary data.</text>
</comment>
<evidence type="ECO:0000256" key="1">
    <source>
        <dbReference type="SAM" id="SignalP"/>
    </source>
</evidence>
<dbReference type="RefSeq" id="WP_022939013.1">
    <property type="nucleotide sequence ID" value="NZ_CABKRQ010000007.1"/>
</dbReference>
<keyword evidence="1" id="KW-0732">Signal</keyword>
<feature type="signal peptide" evidence="1">
    <location>
        <begin position="1"/>
        <end position="26"/>
    </location>
</feature>
<dbReference type="EMBL" id="QJKH01000009">
    <property type="protein sequence ID" value="PXX77816.1"/>
    <property type="molecule type" value="Genomic_DNA"/>
</dbReference>
<reference evidence="2 3" key="1">
    <citation type="submission" date="2018-05" db="EMBL/GenBank/DDBJ databases">
        <title>Genomic Encyclopedia of Type Strains, Phase IV (KMG-IV): sequencing the most valuable type-strain genomes for metagenomic binning, comparative biology and taxonomic classification.</title>
        <authorList>
            <person name="Goeker M."/>
        </authorList>
    </citation>
    <scope>NUCLEOTIDE SEQUENCE [LARGE SCALE GENOMIC DNA]</scope>
    <source>
        <strain evidence="2 3">JC118</strain>
    </source>
</reference>
<dbReference type="AlphaFoldDB" id="A0A318KQ64"/>
<evidence type="ECO:0000313" key="2">
    <source>
        <dbReference type="EMBL" id="PXX77816.1"/>
    </source>
</evidence>
<gene>
    <name evidence="2" type="ORF">DES51_10968</name>
</gene>
<evidence type="ECO:0000313" key="3">
    <source>
        <dbReference type="Proteomes" id="UP000247612"/>
    </source>
</evidence>
<dbReference type="STRING" id="1034346.GCA_000313565_02729"/>
<name>A0A318KQ64_9FIRM</name>